<dbReference type="Proteomes" id="UP001162131">
    <property type="component" value="Unassembled WGS sequence"/>
</dbReference>
<feature type="coiled-coil region" evidence="1">
    <location>
        <begin position="120"/>
        <end position="154"/>
    </location>
</feature>
<name>A0AAU9J1U6_9CILI</name>
<evidence type="ECO:0000313" key="2">
    <source>
        <dbReference type="EMBL" id="CAG9319300.1"/>
    </source>
</evidence>
<keyword evidence="3" id="KW-1185">Reference proteome</keyword>
<evidence type="ECO:0000256" key="1">
    <source>
        <dbReference type="SAM" id="Coils"/>
    </source>
</evidence>
<evidence type="ECO:0000313" key="3">
    <source>
        <dbReference type="Proteomes" id="UP001162131"/>
    </source>
</evidence>
<organism evidence="2 3">
    <name type="scientific">Blepharisma stoltei</name>
    <dbReference type="NCBI Taxonomy" id="1481888"/>
    <lineage>
        <taxon>Eukaryota</taxon>
        <taxon>Sar</taxon>
        <taxon>Alveolata</taxon>
        <taxon>Ciliophora</taxon>
        <taxon>Postciliodesmatophora</taxon>
        <taxon>Heterotrichea</taxon>
        <taxon>Heterotrichida</taxon>
        <taxon>Blepharismidae</taxon>
        <taxon>Blepharisma</taxon>
    </lineage>
</organism>
<proteinExistence type="predicted"/>
<keyword evidence="1" id="KW-0175">Coiled coil</keyword>
<feature type="coiled-coil region" evidence="1">
    <location>
        <begin position="10"/>
        <end position="37"/>
    </location>
</feature>
<dbReference type="AlphaFoldDB" id="A0AAU9J1U6"/>
<sequence>MAEAGYVEIVSALEARIAEQDLQINELKKELEETKLQLLEQAFTHEVHSPQPPQIPEGSKPEIEIPKAGHGRAFMTKSVKFFAKIVGGVATIEFPKGAQKQDSEAEAPSLLREMTKNSFLTHQFKELDQAKQQKQDLENEIQNHAEKIRQQSEVQVKALQDSYAPLLEKEQATISDLIKSIGKELDGAIICENDSERAYIVDHFDQNTLQISLQQVLDKNGIALKEPKAIQREFQSLGPVHAMHRSEIDQFMQTLQDKMITVQYQIVEIDGEEKMCCPIYITPNFISLQDYEIRFNKNEEKITDIVNKEDGNVKFEAIHVSEECGLVRDTIVEVFTAEMNPHILNIIHLHIDDMKEEIPVEAVYIMDSQSADDYGDWIRDARGIDLRYKILVRSGKIEAVLYNTGQTTEKLHFIERRLKVGDYVQIHENAVAQVTLIPYGLLARDWTAKNAELPDIFNHLSPSSYCMKRHVEDTPGYINVKLILENGDTVENQREMSYPICQCGELGDFEKIQLMSLFEFIESKKKGNIEETLRTLQGMTEDYRHSRYTDKREFLDQISKLTQKAREGLANDEGLRPLWGELIQNADRIVRTLATEIRFGAF</sequence>
<gene>
    <name evidence="2" type="ORF">BSTOLATCC_MIC23508</name>
</gene>
<comment type="caution">
    <text evidence="2">The sequence shown here is derived from an EMBL/GenBank/DDBJ whole genome shotgun (WGS) entry which is preliminary data.</text>
</comment>
<protein>
    <submittedName>
        <fullName evidence="2">Uncharacterized protein</fullName>
    </submittedName>
</protein>
<dbReference type="EMBL" id="CAJZBQ010000022">
    <property type="protein sequence ID" value="CAG9319300.1"/>
    <property type="molecule type" value="Genomic_DNA"/>
</dbReference>
<reference evidence="2" key="1">
    <citation type="submission" date="2021-09" db="EMBL/GenBank/DDBJ databases">
        <authorList>
            <consortium name="AG Swart"/>
            <person name="Singh M."/>
            <person name="Singh A."/>
            <person name="Seah K."/>
            <person name="Emmerich C."/>
        </authorList>
    </citation>
    <scope>NUCLEOTIDE SEQUENCE</scope>
    <source>
        <strain evidence="2">ATCC30299</strain>
    </source>
</reference>
<accession>A0AAU9J1U6</accession>